<dbReference type="Gene3D" id="2.40.360.10">
    <property type="entry name" value="YmcC-like"/>
    <property type="match status" value="1"/>
</dbReference>
<evidence type="ECO:0000313" key="2">
    <source>
        <dbReference type="Proteomes" id="UP000295023"/>
    </source>
</evidence>
<accession>A0A4R4DTN0</accession>
<proteinExistence type="predicted"/>
<dbReference type="EMBL" id="SKBM01000002">
    <property type="protein sequence ID" value="TCZ66096.1"/>
    <property type="molecule type" value="Genomic_DNA"/>
</dbReference>
<name>A0A4R4DTN0_9PROT</name>
<keyword evidence="2" id="KW-1185">Reference proteome</keyword>
<protein>
    <recommendedName>
        <fullName evidence="3">YjbF family lipoprotein</fullName>
    </recommendedName>
</protein>
<reference evidence="1 2" key="1">
    <citation type="submission" date="2019-03" db="EMBL/GenBank/DDBJ databases">
        <title>Paracraurococcus aquatilis NE82 genome sequence.</title>
        <authorList>
            <person name="Zhao Y."/>
            <person name="Du Z."/>
        </authorList>
    </citation>
    <scope>NUCLEOTIDE SEQUENCE [LARGE SCALE GENOMIC DNA]</scope>
    <source>
        <strain evidence="1 2">NE82</strain>
    </source>
</reference>
<dbReference type="AlphaFoldDB" id="A0A4R4DTN0"/>
<dbReference type="OrthoDB" id="6237231at2"/>
<dbReference type="PROSITE" id="PS51257">
    <property type="entry name" value="PROKAR_LIPOPROTEIN"/>
    <property type="match status" value="1"/>
</dbReference>
<dbReference type="Pfam" id="PF11102">
    <property type="entry name" value="YjbF"/>
    <property type="match status" value="1"/>
</dbReference>
<gene>
    <name evidence="1" type="ORF">EXY23_03200</name>
</gene>
<dbReference type="InterPro" id="IPR023373">
    <property type="entry name" value="YmcC_sf"/>
</dbReference>
<evidence type="ECO:0008006" key="3">
    <source>
        <dbReference type="Google" id="ProtNLM"/>
    </source>
</evidence>
<evidence type="ECO:0000313" key="1">
    <source>
        <dbReference type="EMBL" id="TCZ66096.1"/>
    </source>
</evidence>
<dbReference type="Proteomes" id="UP000295023">
    <property type="component" value="Unassembled WGS sequence"/>
</dbReference>
<sequence length="209" mass="22322">MRVSLALLLPALLLAGCGDSPWGELRPDPSPVAEAEPAGPALRLAVRGRASYARLVQEMGERRLWRTPSLQVVETEGGRVVATAGFGEMLVATRFDGPDPLSDPAALLGAPVIARRMVDLSRADRTPEGMRFGVPVECRLQARQVPEDGALLVEEHCRAEGAGRFTNRFTVAAGTGAVTQAWQWIGPDAPMLEVEFLPPAALRPKPGQG</sequence>
<dbReference type="InterPro" id="IPR021308">
    <property type="entry name" value="GfcB"/>
</dbReference>
<organism evidence="1 2">
    <name type="scientific">Roseicella aquatilis</name>
    <dbReference type="NCBI Taxonomy" id="2527868"/>
    <lineage>
        <taxon>Bacteria</taxon>
        <taxon>Pseudomonadati</taxon>
        <taxon>Pseudomonadota</taxon>
        <taxon>Alphaproteobacteria</taxon>
        <taxon>Acetobacterales</taxon>
        <taxon>Roseomonadaceae</taxon>
        <taxon>Roseicella</taxon>
    </lineage>
</organism>
<comment type="caution">
    <text evidence="1">The sequence shown here is derived from an EMBL/GenBank/DDBJ whole genome shotgun (WGS) entry which is preliminary data.</text>
</comment>
<dbReference type="SUPFAM" id="SSF159270">
    <property type="entry name" value="YmcC-like"/>
    <property type="match status" value="1"/>
</dbReference>